<keyword evidence="1" id="KW-0175">Coiled coil</keyword>
<feature type="domain" description="Probable ATP-binding protein BrxC 4th six-stranded beta-sheet" evidence="5">
    <location>
        <begin position="559"/>
        <end position="730"/>
    </location>
</feature>
<evidence type="ECO:0000259" key="5">
    <source>
        <dbReference type="Pfam" id="PF25796"/>
    </source>
</evidence>
<protein>
    <submittedName>
        <fullName evidence="6">BREX system P-loop protein BrxC</fullName>
    </submittedName>
</protein>
<evidence type="ECO:0000259" key="2">
    <source>
        <dbReference type="Pfam" id="PF19557"/>
    </source>
</evidence>
<dbReference type="Proteomes" id="UP001589797">
    <property type="component" value="Unassembled WGS sequence"/>
</dbReference>
<organism evidence="6 7">
    <name type="scientific">Fontibacter flavus</name>
    <dbReference type="NCBI Taxonomy" id="654838"/>
    <lineage>
        <taxon>Bacteria</taxon>
        <taxon>Pseudomonadati</taxon>
        <taxon>Bacteroidota</taxon>
        <taxon>Cytophagia</taxon>
        <taxon>Cytophagales</taxon>
        <taxon>Cyclobacteriaceae</taxon>
        <taxon>Fontibacter</taxon>
    </lineage>
</organism>
<evidence type="ECO:0000259" key="3">
    <source>
        <dbReference type="Pfam" id="PF25791"/>
    </source>
</evidence>
<accession>A0ABV6FVP0</accession>
<evidence type="ECO:0000256" key="1">
    <source>
        <dbReference type="SAM" id="Coils"/>
    </source>
</evidence>
<reference evidence="6 7" key="1">
    <citation type="submission" date="2024-09" db="EMBL/GenBank/DDBJ databases">
        <authorList>
            <person name="Sun Q."/>
            <person name="Mori K."/>
        </authorList>
    </citation>
    <scope>NUCLEOTIDE SEQUENCE [LARGE SCALE GENOMIC DNA]</scope>
    <source>
        <strain evidence="6 7">CCM 7650</strain>
    </source>
</reference>
<name>A0ABV6FVP0_9BACT</name>
<comment type="caution">
    <text evidence="6">The sequence shown here is derived from an EMBL/GenBank/DDBJ whole genome shotgun (WGS) entry which is preliminary data.</text>
</comment>
<evidence type="ECO:0000313" key="7">
    <source>
        <dbReference type="Proteomes" id="UP001589797"/>
    </source>
</evidence>
<evidence type="ECO:0000313" key="6">
    <source>
        <dbReference type="EMBL" id="MFC0263821.1"/>
    </source>
</evidence>
<dbReference type="InterPro" id="IPR047679">
    <property type="entry name" value="BREX_BrxC"/>
</dbReference>
<dbReference type="InterPro" id="IPR045725">
    <property type="entry name" value="DUF6079_N"/>
</dbReference>
<dbReference type="Pfam" id="PF25791">
    <property type="entry name" value="WHD_BREX_BrxC"/>
    <property type="match status" value="1"/>
</dbReference>
<feature type="domain" description="Probable ATP-binding protein BrxC winged helix-turn-helix" evidence="3">
    <location>
        <begin position="759"/>
        <end position="840"/>
    </location>
</feature>
<feature type="coiled-coil region" evidence="1">
    <location>
        <begin position="884"/>
        <end position="911"/>
    </location>
</feature>
<dbReference type="NCBIfam" id="NF033441">
    <property type="entry name" value="BREX_BrxC"/>
    <property type="match status" value="1"/>
</dbReference>
<dbReference type="InterPro" id="IPR058038">
    <property type="entry name" value="BREX_BrxC_wHTH"/>
</dbReference>
<dbReference type="RefSeq" id="WP_382388331.1">
    <property type="nucleotide sequence ID" value="NZ_JBHLWI010000038.1"/>
</dbReference>
<dbReference type="Pfam" id="PF19557">
    <property type="entry name" value="DUF6079_1st"/>
    <property type="match status" value="1"/>
</dbReference>
<dbReference type="Pfam" id="PF25796">
    <property type="entry name" value="BREX_BrxC_4th"/>
    <property type="match status" value="1"/>
</dbReference>
<feature type="domain" description="DUF6079" evidence="2">
    <location>
        <begin position="22"/>
        <end position="87"/>
    </location>
</feature>
<gene>
    <name evidence="6" type="primary">brxC</name>
    <name evidence="6" type="ORF">ACFFIP_14095</name>
</gene>
<proteinExistence type="predicted"/>
<dbReference type="InterPro" id="IPR058036">
    <property type="entry name" value="BREX_BrxC_4th"/>
</dbReference>
<feature type="domain" description="Probable ATP-binding protein BrxC alpha-helical" evidence="4">
    <location>
        <begin position="866"/>
        <end position="986"/>
    </location>
</feature>
<dbReference type="InterPro" id="IPR027417">
    <property type="entry name" value="P-loop_NTPase"/>
</dbReference>
<evidence type="ECO:0000259" key="4">
    <source>
        <dbReference type="Pfam" id="PF25792"/>
    </source>
</evidence>
<sequence length="1178" mass="136002">MSEFKNLFRKNFSRAIETVIKADDTDHVYQEVDEYVVTREVAKKLADFFESYNDSDNINGVWISGFFGSGKSHLLKILSYVLENKSLNGDHLGELFASKISDDPKLKGDILGSTKKYKSESILFNIDQQAQITNKTEANAILQVFYKVFYDHLGYYGFRPFIANFEMYLEKEGKYERFKEQFEALYGKPWKEGRMDYPSRRVNDAVANSCGLLFDEPATKFENLLREYRETQAFSIEDFALKVNAYIKSKGSNFRLNFFVDEVGQYIAENTKLMLNLQTIAESLNTKCHGNAWVVVTSQEDLENLVGDDSGLQSDDFSKIQGRFRVRMPLTSANVDEVIEKRLLEKDDTGTEKLIQLFRREGENLKTLLSFSETGMQFKGYRDENDFVNKYPFIPYQFDLFQQCIKTLSRHNAFQGKHQSVGERSMLGVFQEVLKNASFNGLDGLVSFDKMFEGIRASLRTEAQNSIIVAENQLSDAPFALKVLKVLFLVKYYDNFKTTSRNISVLLLDSIDANPTQHHEKVEKALNLLEQQTYIQRKGEEYEFLTDTEKDVEEEIKNTKIDEIAVSQLLNELIFDGIIRDTKIKYIQNKQEFDFARKVDGDLFGRDKELKIEIITPNSNNYNNYSQLASSTLADPGLMVVKLPEDKRLIMEVRMALKTDKYIMQNRSLSNDDNIIRILAEKGQQNRERRRLLENNLNGLLARGTFYLAGKEHEVGAGSDGRNKVLEVAQDIIKVAYSKLELLGSANLDESQLRLIMRSGQYGLFDGNEGTLSAPEREIANFIERRKLQHDRTTLTDLRDHFSKRPYGWTQMAVWCIVAQLYKRGKIEAKQDSNSLEENDFLETLNNNRLWANTLLEPQVEFTPAQVKKLKDIHLDMFDETNTATEAKDIARLFKEKVKSLESEIRGYLNQSAQYPFLSSLENLAMLLRKLGNMDYADLLTKSNDFEDDLLDDKEHYLDPIRHFWNGEQKKIFDRLLQFLQGNQANFDYVDTQERGFLSEVREDKAPYKGDLIKRAKVSMDTLETRLIGKIKEEKDITIESAKERITQIQLQEGFGELTPAQQEEILTPFRDIVSRAKYQNYIANLKVDRDRLGNLYTDQLNKIGNILAKNQAKANPPEPGTPEPVPVEHFINIKEVEKKVKYTKGQLKSEADVEEYIESLRKAMMEQIQQNRKITLN</sequence>
<dbReference type="EMBL" id="JBHLWI010000038">
    <property type="protein sequence ID" value="MFC0263821.1"/>
    <property type="molecule type" value="Genomic_DNA"/>
</dbReference>
<keyword evidence="7" id="KW-1185">Reference proteome</keyword>
<dbReference type="SUPFAM" id="SSF52540">
    <property type="entry name" value="P-loop containing nucleoside triphosphate hydrolases"/>
    <property type="match status" value="1"/>
</dbReference>
<dbReference type="Pfam" id="PF25792">
    <property type="entry name" value="BREX_BrxC_helical"/>
    <property type="match status" value="1"/>
</dbReference>
<feature type="coiled-coil region" evidence="1">
    <location>
        <begin position="535"/>
        <end position="562"/>
    </location>
</feature>
<dbReference type="InterPro" id="IPR058037">
    <property type="entry name" value="BREX_BrxC_helical"/>
</dbReference>